<dbReference type="KEGG" id="dmm:dnm_003740"/>
<reference evidence="1" key="1">
    <citation type="journal article" date="2021" name="Microb. Physiol.">
        <title>Proteogenomic Insights into the Physiology of Marine, Sulfate-Reducing, Filamentous Desulfonema limicola and Desulfonema magnum.</title>
        <authorList>
            <person name="Schnaars V."/>
            <person name="Wohlbrand L."/>
            <person name="Scheve S."/>
            <person name="Hinrichs C."/>
            <person name="Reinhardt R."/>
            <person name="Rabus R."/>
        </authorList>
    </citation>
    <scope>NUCLEOTIDE SEQUENCE</scope>
    <source>
        <strain evidence="1">4be13</strain>
    </source>
</reference>
<protein>
    <submittedName>
        <fullName evidence="1">Uncharacterized protein</fullName>
    </submittedName>
</protein>
<dbReference type="AlphaFoldDB" id="A0A975BFK8"/>
<accession>A0A975BFK8</accession>
<evidence type="ECO:0000313" key="1">
    <source>
        <dbReference type="EMBL" id="QTA84380.1"/>
    </source>
</evidence>
<dbReference type="Proteomes" id="UP000663722">
    <property type="component" value="Chromosome"/>
</dbReference>
<keyword evidence="2" id="KW-1185">Reference proteome</keyword>
<organism evidence="1 2">
    <name type="scientific">Desulfonema magnum</name>
    <dbReference type="NCBI Taxonomy" id="45655"/>
    <lineage>
        <taxon>Bacteria</taxon>
        <taxon>Pseudomonadati</taxon>
        <taxon>Thermodesulfobacteriota</taxon>
        <taxon>Desulfobacteria</taxon>
        <taxon>Desulfobacterales</taxon>
        <taxon>Desulfococcaceae</taxon>
        <taxon>Desulfonema</taxon>
    </lineage>
</organism>
<name>A0A975BFK8_9BACT</name>
<evidence type="ECO:0000313" key="2">
    <source>
        <dbReference type="Proteomes" id="UP000663722"/>
    </source>
</evidence>
<proteinExistence type="predicted"/>
<sequence>MAFKSISAHTSFKFPAFSFQLSVSSFEFQVSSFKFQVSSFKFRVSSFEFQVSSFKFQVSSFKSHPLTAETIVSIILEALSHTTSKVVAGMALCN</sequence>
<gene>
    <name evidence="1" type="ORF">dnm_003740</name>
</gene>
<dbReference type="EMBL" id="CP061800">
    <property type="protein sequence ID" value="QTA84380.1"/>
    <property type="molecule type" value="Genomic_DNA"/>
</dbReference>